<gene>
    <name evidence="2" type="ORF">Smic_76340</name>
</gene>
<reference evidence="2 3" key="1">
    <citation type="submission" date="2020-05" db="EMBL/GenBank/DDBJ databases">
        <title>Whole genome shotgun sequence of Streptomyces microflavus NBRC 13062.</title>
        <authorList>
            <person name="Komaki H."/>
            <person name="Tamura T."/>
        </authorList>
    </citation>
    <scope>NUCLEOTIDE SEQUENCE [LARGE SCALE GENOMIC DNA]</scope>
    <source>
        <strain evidence="2 3">NBRC 13062</strain>
    </source>
</reference>
<evidence type="ECO:0000256" key="1">
    <source>
        <dbReference type="SAM" id="MobiDB-lite"/>
    </source>
</evidence>
<dbReference type="InterPro" id="IPR008979">
    <property type="entry name" value="Galactose-bd-like_sf"/>
</dbReference>
<dbReference type="EMBL" id="BLWD01000001">
    <property type="protein sequence ID" value="GFN09078.1"/>
    <property type="molecule type" value="Genomic_DNA"/>
</dbReference>
<organism evidence="2 3">
    <name type="scientific">Streptomyces microflavus</name>
    <name type="common">Streptomyces lipmanii</name>
    <dbReference type="NCBI Taxonomy" id="1919"/>
    <lineage>
        <taxon>Bacteria</taxon>
        <taxon>Bacillati</taxon>
        <taxon>Actinomycetota</taxon>
        <taxon>Actinomycetes</taxon>
        <taxon>Kitasatosporales</taxon>
        <taxon>Streptomycetaceae</taxon>
        <taxon>Streptomyces</taxon>
    </lineage>
</organism>
<accession>A0A7J0D332</accession>
<evidence type="ECO:0000313" key="2">
    <source>
        <dbReference type="EMBL" id="GFN09078.1"/>
    </source>
</evidence>
<evidence type="ECO:0000313" key="3">
    <source>
        <dbReference type="Proteomes" id="UP000498740"/>
    </source>
</evidence>
<dbReference type="Gene3D" id="2.60.120.260">
    <property type="entry name" value="Galactose-binding domain-like"/>
    <property type="match status" value="1"/>
</dbReference>
<sequence length="177" mass="18810">MRWKRLTERSITGLLIAGLVTVGLLPVSAAAAEPTDLARGKSVTASGSHGGFPVVNANDGQVNTYWESNGHPSNLTVKLGADADLQSVVIKLNPDPIWGTRTQDFQVLGRTQSGTAFTSLKARAGYVFNPATNQNTVTVPVSGRVADLQLQFFSNTGAPGPRSRRSRSSGLRHPTRT</sequence>
<name>A0A7J0D332_STRMI</name>
<comment type="caution">
    <text evidence="2">The sequence shown here is derived from an EMBL/GenBank/DDBJ whole genome shotgun (WGS) entry which is preliminary data.</text>
</comment>
<proteinExistence type="predicted"/>
<dbReference type="Pfam" id="PF22633">
    <property type="entry name" value="F5_F8_type_C_2"/>
    <property type="match status" value="1"/>
</dbReference>
<dbReference type="SUPFAM" id="SSF49785">
    <property type="entry name" value="Galactose-binding domain-like"/>
    <property type="match status" value="1"/>
</dbReference>
<evidence type="ECO:0008006" key="4">
    <source>
        <dbReference type="Google" id="ProtNLM"/>
    </source>
</evidence>
<feature type="region of interest" description="Disordered" evidence="1">
    <location>
        <begin position="154"/>
        <end position="177"/>
    </location>
</feature>
<dbReference type="AlphaFoldDB" id="A0A7J0D332"/>
<protein>
    <recommendedName>
        <fullName evidence="4">F5/8 type C domain-containing protein</fullName>
    </recommendedName>
</protein>
<dbReference type="Proteomes" id="UP000498740">
    <property type="component" value="Unassembled WGS sequence"/>
</dbReference>